<dbReference type="EMBL" id="KV008874">
    <property type="protein sequence ID" value="KZV29848.1"/>
    <property type="molecule type" value="Genomic_DNA"/>
</dbReference>
<dbReference type="Proteomes" id="UP000250235">
    <property type="component" value="Unassembled WGS sequence"/>
</dbReference>
<proteinExistence type="predicted"/>
<gene>
    <name evidence="1" type="ORF">F511_33369</name>
</gene>
<keyword evidence="2" id="KW-1185">Reference proteome</keyword>
<reference evidence="1 2" key="1">
    <citation type="journal article" date="2015" name="Proc. Natl. Acad. Sci. U.S.A.">
        <title>The resurrection genome of Boea hygrometrica: A blueprint for survival of dehydration.</title>
        <authorList>
            <person name="Xiao L."/>
            <person name="Yang G."/>
            <person name="Zhang L."/>
            <person name="Yang X."/>
            <person name="Zhao S."/>
            <person name="Ji Z."/>
            <person name="Zhou Q."/>
            <person name="Hu M."/>
            <person name="Wang Y."/>
            <person name="Chen M."/>
            <person name="Xu Y."/>
            <person name="Jin H."/>
            <person name="Xiao X."/>
            <person name="Hu G."/>
            <person name="Bao F."/>
            <person name="Hu Y."/>
            <person name="Wan P."/>
            <person name="Li L."/>
            <person name="Deng X."/>
            <person name="Kuang T."/>
            <person name="Xiang C."/>
            <person name="Zhu J.K."/>
            <person name="Oliver M.J."/>
            <person name="He Y."/>
        </authorList>
    </citation>
    <scope>NUCLEOTIDE SEQUENCE [LARGE SCALE GENOMIC DNA]</scope>
    <source>
        <strain evidence="2">cv. XS01</strain>
    </source>
</reference>
<protein>
    <submittedName>
        <fullName evidence="1">DnaJsubfamily B member 8</fullName>
    </submittedName>
</protein>
<sequence>MSCISWVSKLPTVGDSNADVDSAGARYRISKRWRFGEVAAGPADGSSADLRYATSFGLVAATPFWVVLKGVRYRCYWRQREQHEYQAQNVIVQNSSSADQVQRTRAVIECGAVYKSSELDVSKGCRFANEKSSRINPLKPKDTKYKCFRRPFRTATTLCPTYKSAKWLYISGAMKQKRPCAIAERECCAKPKTEEQKKHN</sequence>
<evidence type="ECO:0000313" key="2">
    <source>
        <dbReference type="Proteomes" id="UP000250235"/>
    </source>
</evidence>
<dbReference type="AlphaFoldDB" id="A0A2Z7B7C4"/>
<evidence type="ECO:0000313" key="1">
    <source>
        <dbReference type="EMBL" id="KZV29848.1"/>
    </source>
</evidence>
<name>A0A2Z7B7C4_9LAMI</name>
<organism evidence="1 2">
    <name type="scientific">Dorcoceras hygrometricum</name>
    <dbReference type="NCBI Taxonomy" id="472368"/>
    <lineage>
        <taxon>Eukaryota</taxon>
        <taxon>Viridiplantae</taxon>
        <taxon>Streptophyta</taxon>
        <taxon>Embryophyta</taxon>
        <taxon>Tracheophyta</taxon>
        <taxon>Spermatophyta</taxon>
        <taxon>Magnoliopsida</taxon>
        <taxon>eudicotyledons</taxon>
        <taxon>Gunneridae</taxon>
        <taxon>Pentapetalae</taxon>
        <taxon>asterids</taxon>
        <taxon>lamiids</taxon>
        <taxon>Lamiales</taxon>
        <taxon>Gesneriaceae</taxon>
        <taxon>Didymocarpoideae</taxon>
        <taxon>Trichosporeae</taxon>
        <taxon>Loxocarpinae</taxon>
        <taxon>Dorcoceras</taxon>
    </lineage>
</organism>
<accession>A0A2Z7B7C4</accession>